<dbReference type="RefSeq" id="WP_283760491.1">
    <property type="nucleotide sequence ID" value="NZ_JAQOSQ010000055.1"/>
</dbReference>
<dbReference type="EMBL" id="JAQOSQ010000055">
    <property type="protein sequence ID" value="MDJ1185856.1"/>
    <property type="molecule type" value="Genomic_DNA"/>
</dbReference>
<reference evidence="1 2" key="1">
    <citation type="submission" date="2023-01" db="EMBL/GenBank/DDBJ databases">
        <title>Novel diversity within Roseofilum (Cyanobacteria; Desertifilaceae) from marine benthic mats with descriptions of four novel species.</title>
        <authorList>
            <person name="Wang Y."/>
            <person name="Berthold D.E."/>
            <person name="Hu J."/>
            <person name="Lefler F.W."/>
            <person name="Laughinghouse H.D. IV."/>
        </authorList>
    </citation>
    <scope>NUCLEOTIDE SEQUENCE [LARGE SCALE GENOMIC DNA]</scope>
    <source>
        <strain evidence="1 2">BLCC-M143</strain>
    </source>
</reference>
<proteinExistence type="predicted"/>
<evidence type="ECO:0000313" key="1">
    <source>
        <dbReference type="EMBL" id="MDJ1185856.1"/>
    </source>
</evidence>
<dbReference type="InterPro" id="IPR007715">
    <property type="entry name" value="Coq4"/>
</dbReference>
<sequence>MTNHPFLLPVDRVLNLLDEITAQFGLNVPPIVNMDYLRSLPADSFGYAWVKHLDDRNLKPFTRGLRRKQLHDGVHVLTGYDTDAIGEAEVQAFLLGAKFRPVHVLVLGIILLGVQRRRKYQLISATRSQVKECITRAYHRGRESNFEPDTWQPEHLWNHSLRDVQLMFGLQTH</sequence>
<dbReference type="Proteomes" id="UP001232992">
    <property type="component" value="Unassembled WGS sequence"/>
</dbReference>
<evidence type="ECO:0000313" key="2">
    <source>
        <dbReference type="Proteomes" id="UP001232992"/>
    </source>
</evidence>
<dbReference type="Pfam" id="PF05019">
    <property type="entry name" value="Coq4"/>
    <property type="match status" value="1"/>
</dbReference>
<organism evidence="1 2">
    <name type="scientific">Roseofilum casamattae BLCC-M143</name>
    <dbReference type="NCBI Taxonomy" id="3022442"/>
    <lineage>
        <taxon>Bacteria</taxon>
        <taxon>Bacillati</taxon>
        <taxon>Cyanobacteriota</taxon>
        <taxon>Cyanophyceae</taxon>
        <taxon>Desertifilales</taxon>
        <taxon>Desertifilaceae</taxon>
        <taxon>Roseofilum</taxon>
        <taxon>Roseofilum casamattae</taxon>
    </lineage>
</organism>
<keyword evidence="2" id="KW-1185">Reference proteome</keyword>
<accession>A0ABT7C4M6</accession>
<name>A0ABT7C4M6_9CYAN</name>
<gene>
    <name evidence="1" type="ORF">PMH09_21990</name>
</gene>
<protein>
    <submittedName>
        <fullName evidence="1">Coq4 family protein</fullName>
    </submittedName>
</protein>
<comment type="caution">
    <text evidence="1">The sequence shown here is derived from an EMBL/GenBank/DDBJ whole genome shotgun (WGS) entry which is preliminary data.</text>
</comment>